<feature type="chain" id="PRO_5004585111" evidence="1">
    <location>
        <begin position="26"/>
        <end position="111"/>
    </location>
</feature>
<organism evidence="2">
    <name type="scientific">Hemileia vastatrix</name>
    <dbReference type="NCBI Taxonomy" id="203904"/>
    <lineage>
        <taxon>Eukaryota</taxon>
        <taxon>Fungi</taxon>
        <taxon>Dikarya</taxon>
        <taxon>Basidiomycota</taxon>
        <taxon>Pucciniomycotina</taxon>
        <taxon>Pucciniomycetes</taxon>
        <taxon>Pucciniales</taxon>
        <taxon>Zaghouaniaceae</taxon>
        <taxon>Hemileia</taxon>
    </lineage>
</organism>
<reference evidence="2" key="1">
    <citation type="submission" date="2013-04" db="EMBL/GenBank/DDBJ databases">
        <title>Genome annotation of the coffee rust (Hemileia vastatrix) contributes to the gene repertoire catalogue of the Pucciniales.</title>
        <authorList>
            <person name="Cristancho M.M."/>
            <person name="Botero D.O."/>
            <person name="Giraldo W.G."/>
            <person name="Tabima J.F."/>
            <person name="Riano-Pachon D.M."/>
            <person name="Escobar C."/>
            <person name="Rozo Y.I."/>
            <person name="Rivera L.F."/>
            <person name="Restrepo S."/>
            <person name="Gaitan A.L."/>
        </authorList>
    </citation>
    <scope>NUCLEOTIDE SEQUENCE</scope>
</reference>
<sequence>MVFVSRNLGLKLAFLAFCLISYSTAEDQQDLGLIQRSKFFFELIFNIIYNWAMMGTRAQALRKKCVGNQTPSSGGICNFSKWQKVIKLQNVSIRWLDYDKYFLNHISAASL</sequence>
<evidence type="ECO:0000256" key="1">
    <source>
        <dbReference type="SAM" id="SignalP"/>
    </source>
</evidence>
<dbReference type="VEuPathDB" id="FungiDB:HVAS_10098680"/>
<protein>
    <submittedName>
        <fullName evidence="2">Putative secreted protein</fullName>
    </submittedName>
</protein>
<keyword evidence="1" id="KW-0732">Signal</keyword>
<accession>T1UMY7</accession>
<dbReference type="AlphaFoldDB" id="T1UMY7"/>
<evidence type="ECO:0000313" key="2">
    <source>
        <dbReference type="EMBL" id="AGT80090.1"/>
    </source>
</evidence>
<feature type="signal peptide" evidence="1">
    <location>
        <begin position="1"/>
        <end position="25"/>
    </location>
</feature>
<dbReference type="EMBL" id="KF018010">
    <property type="protein sequence ID" value="AGT80090.1"/>
    <property type="molecule type" value="Genomic_DNA"/>
</dbReference>
<proteinExistence type="predicted"/>
<name>T1UMY7_9BASI</name>